<sequence>MTFVVPKTIKVHRIRINDGDKLFYSLNDLWCPPKHLITRLGRCNDIGDQMLYVSGGGHTCLSETNPKIGDTVTCVEFEVAEKFNVVEIGVLQNIKREKYFQQYAALNNYGTHYFYNGNDNLIKLDKTLKEFIIKEFTKTVLPEEGFLYKKSIAITKHFLGGPEIKGIMYPSTKMDLKDLNYAIPAEFAKDLLIPKRIDVFKMDYHEGLKKVGFKLLKGSYSDLSFDNEIQYEAPRGIIGWAYNTPGV</sequence>
<dbReference type="OrthoDB" id="761857at2"/>
<evidence type="ECO:0008006" key="3">
    <source>
        <dbReference type="Google" id="ProtNLM"/>
    </source>
</evidence>
<organism evidence="1 2">
    <name type="scientific">Echinicola strongylocentroti</name>
    <dbReference type="NCBI Taxonomy" id="1795355"/>
    <lineage>
        <taxon>Bacteria</taxon>
        <taxon>Pseudomonadati</taxon>
        <taxon>Bacteroidota</taxon>
        <taxon>Cytophagia</taxon>
        <taxon>Cytophagales</taxon>
        <taxon>Cyclobacteriaceae</taxon>
        <taxon>Echinicola</taxon>
    </lineage>
</organism>
<accession>A0A2Z4IHD0</accession>
<keyword evidence="2" id="KW-1185">Reference proteome</keyword>
<protein>
    <recommendedName>
        <fullName evidence="3">RES domain-containing protein</fullName>
    </recommendedName>
</protein>
<name>A0A2Z4IHD0_9BACT</name>
<reference evidence="1 2" key="1">
    <citation type="submission" date="2018-06" db="EMBL/GenBank/DDBJ databases">
        <title>Echinicola strongylocentroti sp. nov., isolated from a sea urchin Strongylocentrotus intermedius.</title>
        <authorList>
            <person name="Bae S.S."/>
        </authorList>
    </citation>
    <scope>NUCLEOTIDE SEQUENCE [LARGE SCALE GENOMIC DNA]</scope>
    <source>
        <strain evidence="1 2">MEBiC08714</strain>
    </source>
</reference>
<dbReference type="EMBL" id="CP030041">
    <property type="protein sequence ID" value="AWW30139.1"/>
    <property type="molecule type" value="Genomic_DNA"/>
</dbReference>
<evidence type="ECO:0000313" key="1">
    <source>
        <dbReference type="EMBL" id="AWW30139.1"/>
    </source>
</evidence>
<dbReference type="Proteomes" id="UP000248688">
    <property type="component" value="Chromosome"/>
</dbReference>
<evidence type="ECO:0000313" key="2">
    <source>
        <dbReference type="Proteomes" id="UP000248688"/>
    </source>
</evidence>
<dbReference type="KEGG" id="est:DN752_08405"/>
<gene>
    <name evidence="1" type="ORF">DN752_08405</name>
</gene>
<proteinExistence type="predicted"/>
<dbReference type="AlphaFoldDB" id="A0A2Z4IHD0"/>